<dbReference type="PANTHER" id="PTHR33336:SF3">
    <property type="entry name" value="ABM DOMAIN-CONTAINING PROTEIN"/>
    <property type="match status" value="1"/>
</dbReference>
<accession>A0A506Y1S4</accession>
<dbReference type="PANTHER" id="PTHR33336">
    <property type="entry name" value="QUINOL MONOOXYGENASE YGIN-RELATED"/>
    <property type="match status" value="1"/>
</dbReference>
<dbReference type="AlphaFoldDB" id="A0A506Y1S4"/>
<dbReference type="InterPro" id="IPR007138">
    <property type="entry name" value="ABM_dom"/>
</dbReference>
<reference evidence="2 3" key="1">
    <citation type="submission" date="2019-06" db="EMBL/GenBank/DDBJ databases">
        <authorList>
            <person name="Li F."/>
        </authorList>
    </citation>
    <scope>NUCLEOTIDE SEQUENCE [LARGE SCALE GENOMIC DNA]</scope>
    <source>
        <strain evidence="2 3">10F1D-1</strain>
    </source>
</reference>
<evidence type="ECO:0000313" key="3">
    <source>
        <dbReference type="Proteomes" id="UP000316252"/>
    </source>
</evidence>
<gene>
    <name evidence="2" type="ORF">FJ657_05770</name>
</gene>
<dbReference type="OrthoDB" id="5241825at2"/>
<evidence type="ECO:0000313" key="2">
    <source>
        <dbReference type="EMBL" id="TPW75407.1"/>
    </source>
</evidence>
<dbReference type="InterPro" id="IPR011008">
    <property type="entry name" value="Dimeric_a/b-barrel"/>
</dbReference>
<evidence type="ECO:0000259" key="1">
    <source>
        <dbReference type="PROSITE" id="PS51725"/>
    </source>
</evidence>
<dbReference type="EMBL" id="VHQG01000002">
    <property type="protein sequence ID" value="TPW75407.1"/>
    <property type="molecule type" value="Genomic_DNA"/>
</dbReference>
<dbReference type="SUPFAM" id="SSF54909">
    <property type="entry name" value="Dimeric alpha+beta barrel"/>
    <property type="match status" value="1"/>
</dbReference>
<name>A0A506Y1S4_9MICO</name>
<dbReference type="Pfam" id="PF03992">
    <property type="entry name" value="ABM"/>
    <property type="match status" value="1"/>
</dbReference>
<proteinExistence type="predicted"/>
<comment type="caution">
    <text evidence="2">The sequence shown here is derived from an EMBL/GenBank/DDBJ whole genome shotgun (WGS) entry which is preliminary data.</text>
</comment>
<dbReference type="RefSeq" id="WP_141162767.1">
    <property type="nucleotide sequence ID" value="NZ_VHQG01000002.1"/>
</dbReference>
<keyword evidence="2" id="KW-0560">Oxidoreductase</keyword>
<dbReference type="InterPro" id="IPR050744">
    <property type="entry name" value="AI-2_Isomerase_LsrG"/>
</dbReference>
<dbReference type="GO" id="GO:0004497">
    <property type="term" value="F:monooxygenase activity"/>
    <property type="evidence" value="ECO:0007669"/>
    <property type="project" value="UniProtKB-KW"/>
</dbReference>
<dbReference type="PROSITE" id="PS51725">
    <property type="entry name" value="ABM"/>
    <property type="match status" value="1"/>
</dbReference>
<keyword evidence="3" id="KW-1185">Reference proteome</keyword>
<sequence length="101" mass="11036">MSAVGVVVSILCKPGRGSEQIAAFEEVAPLVRAEDGCLHYELHEVIGDPDRFVILEWWASAEALEVHGSAPHTVELGKRTPLFRAEPATLTRIEPAHRIPS</sequence>
<feature type="domain" description="ABM" evidence="1">
    <location>
        <begin position="4"/>
        <end position="93"/>
    </location>
</feature>
<dbReference type="Gene3D" id="3.30.70.100">
    <property type="match status" value="1"/>
</dbReference>
<protein>
    <submittedName>
        <fullName evidence="2">Antibiotic biosynthesis monooxygenase</fullName>
    </submittedName>
</protein>
<keyword evidence="2" id="KW-0503">Monooxygenase</keyword>
<dbReference type="Proteomes" id="UP000316252">
    <property type="component" value="Unassembled WGS sequence"/>
</dbReference>
<organism evidence="2 3">
    <name type="scientific">Schumannella soli</name>
    <dbReference type="NCBI Taxonomy" id="2590779"/>
    <lineage>
        <taxon>Bacteria</taxon>
        <taxon>Bacillati</taxon>
        <taxon>Actinomycetota</taxon>
        <taxon>Actinomycetes</taxon>
        <taxon>Micrococcales</taxon>
        <taxon>Microbacteriaceae</taxon>
        <taxon>Schumannella</taxon>
    </lineage>
</organism>